<sequence>MLMRGLPFIVFVLLVAVAILTGGSTAGTNTAAPGVATMRTIFVVVLSLFVIGVTGCFLFGANIQMMG</sequence>
<feature type="transmembrane region" description="Helical" evidence="1">
    <location>
        <begin position="41"/>
        <end position="61"/>
    </location>
</feature>
<gene>
    <name evidence="2" type="ORF">FD30_GL000861</name>
</gene>
<dbReference type="RefSeq" id="WP_024747125.1">
    <property type="nucleotide sequence ID" value="NZ_AZDT01000063.1"/>
</dbReference>
<dbReference type="GeneID" id="84783644"/>
<accession>A0A0R1JYY0</accession>
<keyword evidence="1" id="KW-0812">Transmembrane</keyword>
<name>A0A0R1JYY0_9LACO</name>
<dbReference type="AlphaFoldDB" id="A0A0R1JYY0"/>
<dbReference type="PATRIC" id="fig|1423773.3.peg.886"/>
<protein>
    <submittedName>
        <fullName evidence="2">Uncharacterized protein</fullName>
    </submittedName>
</protein>
<evidence type="ECO:0000313" key="2">
    <source>
        <dbReference type="EMBL" id="KRK73114.1"/>
    </source>
</evidence>
<dbReference type="Proteomes" id="UP000051162">
    <property type="component" value="Unassembled WGS sequence"/>
</dbReference>
<keyword evidence="1" id="KW-1133">Transmembrane helix</keyword>
<proteinExistence type="predicted"/>
<organism evidence="2 3">
    <name type="scientific">Levilactobacillus namurensis DSM 19117</name>
    <dbReference type="NCBI Taxonomy" id="1423773"/>
    <lineage>
        <taxon>Bacteria</taxon>
        <taxon>Bacillati</taxon>
        <taxon>Bacillota</taxon>
        <taxon>Bacilli</taxon>
        <taxon>Lactobacillales</taxon>
        <taxon>Lactobacillaceae</taxon>
        <taxon>Levilactobacillus</taxon>
    </lineage>
</organism>
<keyword evidence="3" id="KW-1185">Reference proteome</keyword>
<keyword evidence="1" id="KW-0472">Membrane</keyword>
<evidence type="ECO:0000256" key="1">
    <source>
        <dbReference type="SAM" id="Phobius"/>
    </source>
</evidence>
<reference evidence="2 3" key="1">
    <citation type="journal article" date="2015" name="Genome Announc.">
        <title>Expanding the biotechnology potential of lactobacilli through comparative genomics of 213 strains and associated genera.</title>
        <authorList>
            <person name="Sun Z."/>
            <person name="Harris H.M."/>
            <person name="McCann A."/>
            <person name="Guo C."/>
            <person name="Argimon S."/>
            <person name="Zhang W."/>
            <person name="Yang X."/>
            <person name="Jeffery I.B."/>
            <person name="Cooney J.C."/>
            <person name="Kagawa T.F."/>
            <person name="Liu W."/>
            <person name="Song Y."/>
            <person name="Salvetti E."/>
            <person name="Wrobel A."/>
            <person name="Rasinkangas P."/>
            <person name="Parkhill J."/>
            <person name="Rea M.C."/>
            <person name="O'Sullivan O."/>
            <person name="Ritari J."/>
            <person name="Douillard F.P."/>
            <person name="Paul Ross R."/>
            <person name="Yang R."/>
            <person name="Briner A.E."/>
            <person name="Felis G.E."/>
            <person name="de Vos W.M."/>
            <person name="Barrangou R."/>
            <person name="Klaenhammer T.R."/>
            <person name="Caufield P.W."/>
            <person name="Cui Y."/>
            <person name="Zhang H."/>
            <person name="O'Toole P.W."/>
        </authorList>
    </citation>
    <scope>NUCLEOTIDE SEQUENCE [LARGE SCALE GENOMIC DNA]</scope>
    <source>
        <strain evidence="2 3">DSM 19117</strain>
    </source>
</reference>
<dbReference type="EMBL" id="AZDT01000063">
    <property type="protein sequence ID" value="KRK73114.1"/>
    <property type="molecule type" value="Genomic_DNA"/>
</dbReference>
<evidence type="ECO:0000313" key="3">
    <source>
        <dbReference type="Proteomes" id="UP000051162"/>
    </source>
</evidence>
<comment type="caution">
    <text evidence="2">The sequence shown here is derived from an EMBL/GenBank/DDBJ whole genome shotgun (WGS) entry which is preliminary data.</text>
</comment>